<reference evidence="2" key="2">
    <citation type="journal article" date="2021" name="Genome Biol. Evol.">
        <title>Developing a high-quality reference genome for a parasitic bivalve with doubly uniparental inheritance (Bivalvia: Unionida).</title>
        <authorList>
            <person name="Smith C.H."/>
        </authorList>
    </citation>
    <scope>NUCLEOTIDE SEQUENCE</scope>
    <source>
        <strain evidence="2">CHS0354</strain>
        <tissue evidence="2">Mantle</tissue>
    </source>
</reference>
<dbReference type="AlphaFoldDB" id="A0AAE0RR09"/>
<feature type="chain" id="PRO_5042152664" evidence="1">
    <location>
        <begin position="19"/>
        <end position="119"/>
    </location>
</feature>
<protein>
    <submittedName>
        <fullName evidence="2">Uncharacterized protein</fullName>
    </submittedName>
</protein>
<evidence type="ECO:0000313" key="3">
    <source>
        <dbReference type="Proteomes" id="UP001195483"/>
    </source>
</evidence>
<organism evidence="2 3">
    <name type="scientific">Potamilus streckersoni</name>
    <dbReference type="NCBI Taxonomy" id="2493646"/>
    <lineage>
        <taxon>Eukaryota</taxon>
        <taxon>Metazoa</taxon>
        <taxon>Spiralia</taxon>
        <taxon>Lophotrochozoa</taxon>
        <taxon>Mollusca</taxon>
        <taxon>Bivalvia</taxon>
        <taxon>Autobranchia</taxon>
        <taxon>Heteroconchia</taxon>
        <taxon>Palaeoheterodonta</taxon>
        <taxon>Unionida</taxon>
        <taxon>Unionoidea</taxon>
        <taxon>Unionidae</taxon>
        <taxon>Ambleminae</taxon>
        <taxon>Lampsilini</taxon>
        <taxon>Potamilus</taxon>
    </lineage>
</organism>
<name>A0AAE0RR09_9BIVA</name>
<evidence type="ECO:0000313" key="2">
    <source>
        <dbReference type="EMBL" id="KAK3578111.1"/>
    </source>
</evidence>
<proteinExistence type="predicted"/>
<accession>A0AAE0RR09</accession>
<reference evidence="2" key="1">
    <citation type="journal article" date="2021" name="Genome Biol. Evol.">
        <title>A High-Quality Reference Genome for a Parasitic Bivalve with Doubly Uniparental Inheritance (Bivalvia: Unionida).</title>
        <authorList>
            <person name="Smith C.H."/>
        </authorList>
    </citation>
    <scope>NUCLEOTIDE SEQUENCE</scope>
    <source>
        <strain evidence="2">CHS0354</strain>
    </source>
</reference>
<dbReference type="EMBL" id="JAEAOA010000530">
    <property type="protein sequence ID" value="KAK3578111.1"/>
    <property type="molecule type" value="Genomic_DNA"/>
</dbReference>
<dbReference type="Proteomes" id="UP001195483">
    <property type="component" value="Unassembled WGS sequence"/>
</dbReference>
<sequence length="119" mass="12904">MKSLIAIVVAVGLVRVQGTSIIRHITSNDLGDMNVCLMVTYDTPSNSFIIRGTILEKDIYSKTFQVKPWSDCGIVETPFGNVMSCATISKVKIQGGRVCVNVEINAGGLLQKSFSDVCF</sequence>
<feature type="signal peptide" evidence="1">
    <location>
        <begin position="1"/>
        <end position="18"/>
    </location>
</feature>
<reference evidence="2" key="3">
    <citation type="submission" date="2023-05" db="EMBL/GenBank/DDBJ databases">
        <authorList>
            <person name="Smith C.H."/>
        </authorList>
    </citation>
    <scope>NUCLEOTIDE SEQUENCE</scope>
    <source>
        <strain evidence="2">CHS0354</strain>
        <tissue evidence="2">Mantle</tissue>
    </source>
</reference>
<evidence type="ECO:0000256" key="1">
    <source>
        <dbReference type="SAM" id="SignalP"/>
    </source>
</evidence>
<keyword evidence="1" id="KW-0732">Signal</keyword>
<comment type="caution">
    <text evidence="2">The sequence shown here is derived from an EMBL/GenBank/DDBJ whole genome shotgun (WGS) entry which is preliminary data.</text>
</comment>
<gene>
    <name evidence="2" type="ORF">CHS0354_007822</name>
</gene>
<keyword evidence="3" id="KW-1185">Reference proteome</keyword>